<evidence type="ECO:0000256" key="1">
    <source>
        <dbReference type="SAM" id="Coils"/>
    </source>
</evidence>
<dbReference type="EMBL" id="AUZZ01002377">
    <property type="protein sequence ID" value="EQD60700.1"/>
    <property type="molecule type" value="Genomic_DNA"/>
</dbReference>
<name>T1C3M7_9ZZZZ</name>
<gene>
    <name evidence="2" type="ORF">B2A_03550</name>
</gene>
<reference evidence="2" key="1">
    <citation type="submission" date="2013-08" db="EMBL/GenBank/DDBJ databases">
        <authorList>
            <person name="Mendez C."/>
            <person name="Richter M."/>
            <person name="Ferrer M."/>
            <person name="Sanchez J."/>
        </authorList>
    </citation>
    <scope>NUCLEOTIDE SEQUENCE</scope>
</reference>
<organism evidence="2">
    <name type="scientific">mine drainage metagenome</name>
    <dbReference type="NCBI Taxonomy" id="410659"/>
    <lineage>
        <taxon>unclassified sequences</taxon>
        <taxon>metagenomes</taxon>
        <taxon>ecological metagenomes</taxon>
    </lineage>
</organism>
<dbReference type="AlphaFoldDB" id="T1C3M7"/>
<sequence>MLPIQGVMKYYIESKEQSAELLRLALPLMAGQHAAYHPVSYTLWYEHLAGINPPLSAALTARLELHQPLTDDEVCRLYMRHVSERDAAVLDNLQQRLQSLLDEAAQTFNTAGEDTGQFARTLRASRAD</sequence>
<feature type="non-terminal residue" evidence="2">
    <location>
        <position position="128"/>
    </location>
</feature>
<proteinExistence type="predicted"/>
<protein>
    <submittedName>
        <fullName evidence="2">Diguanylate cyclase</fullName>
    </submittedName>
</protein>
<evidence type="ECO:0000313" key="2">
    <source>
        <dbReference type="EMBL" id="EQD60700.1"/>
    </source>
</evidence>
<accession>T1C3M7</accession>
<feature type="coiled-coil region" evidence="1">
    <location>
        <begin position="83"/>
        <end position="110"/>
    </location>
</feature>
<reference evidence="2" key="2">
    <citation type="journal article" date="2014" name="ISME J.">
        <title>Microbial stratification in low pH oxic and suboxic macroscopic growths along an acid mine drainage.</title>
        <authorList>
            <person name="Mendez-Garcia C."/>
            <person name="Mesa V."/>
            <person name="Sprenger R.R."/>
            <person name="Richter M."/>
            <person name="Diez M.S."/>
            <person name="Solano J."/>
            <person name="Bargiela R."/>
            <person name="Golyshina O.V."/>
            <person name="Manteca A."/>
            <person name="Ramos J.L."/>
            <person name="Gallego J.R."/>
            <person name="Llorente I."/>
            <person name="Martins Dos Santos V.A."/>
            <person name="Jensen O.N."/>
            <person name="Pelaez A.I."/>
            <person name="Sanchez J."/>
            <person name="Ferrer M."/>
        </authorList>
    </citation>
    <scope>NUCLEOTIDE SEQUENCE</scope>
</reference>
<comment type="caution">
    <text evidence="2">The sequence shown here is derived from an EMBL/GenBank/DDBJ whole genome shotgun (WGS) entry which is preliminary data.</text>
</comment>
<keyword evidence="1" id="KW-0175">Coiled coil</keyword>